<reference evidence="6" key="1">
    <citation type="submission" date="2021-04" db="EMBL/GenBank/DDBJ databases">
        <title>Genome based classification of Actinospica acidithermotolerans sp. nov., an actinobacterium isolated from an Indonesian hot spring.</title>
        <authorList>
            <person name="Kusuma A.B."/>
            <person name="Putra K.E."/>
            <person name="Nafisah S."/>
            <person name="Loh J."/>
            <person name="Nouioui I."/>
            <person name="Goodfellow M."/>
        </authorList>
    </citation>
    <scope>NUCLEOTIDE SEQUENCE</scope>
    <source>
        <strain evidence="6">MGRD01-02</strain>
    </source>
</reference>
<dbReference type="Pfam" id="PF01813">
    <property type="entry name" value="ATP-synt_D"/>
    <property type="match status" value="1"/>
</dbReference>
<evidence type="ECO:0000256" key="2">
    <source>
        <dbReference type="ARBA" id="ARBA00022448"/>
    </source>
</evidence>
<dbReference type="Proteomes" id="UP000676325">
    <property type="component" value="Unassembled WGS sequence"/>
</dbReference>
<keyword evidence="4" id="KW-0175">Coiled coil</keyword>
<feature type="coiled-coil region" evidence="4">
    <location>
        <begin position="13"/>
        <end position="40"/>
    </location>
</feature>
<evidence type="ECO:0000256" key="3">
    <source>
        <dbReference type="ARBA" id="ARBA00023065"/>
    </source>
</evidence>
<evidence type="ECO:0000313" key="6">
    <source>
        <dbReference type="EMBL" id="MBR7825611.1"/>
    </source>
</evidence>
<dbReference type="EMBL" id="JAGSOH010000007">
    <property type="protein sequence ID" value="MBR7825611.1"/>
    <property type="molecule type" value="Genomic_DNA"/>
</dbReference>
<comment type="similarity">
    <text evidence="1">Belongs to the V-ATPase D subunit family.</text>
</comment>
<keyword evidence="3" id="KW-0406">Ion transport</keyword>
<feature type="region of interest" description="Disordered" evidence="5">
    <location>
        <begin position="203"/>
        <end position="225"/>
    </location>
</feature>
<sequence>MTKIRVPPGRAGRLRLRRRLDAAQRGADLLERKLHALLEEQRARHRAAEASTRAWIEAAREADRWLDRALAAEGRGGLHRCAPTDAAHTTVRETVSMGVRMPGDAEYEPPPPDALGAPDPETAALACARSAYLDAARAAVAAAADQAAVRIVDDAVTATRRQVRTLQRHWIPALRESLALLELSLEQADFEDGLRRRHLGADTGRRTRVDAPDRRENANSQGNRL</sequence>
<evidence type="ECO:0008006" key="8">
    <source>
        <dbReference type="Google" id="ProtNLM"/>
    </source>
</evidence>
<dbReference type="InterPro" id="IPR002699">
    <property type="entry name" value="V_ATPase_D"/>
</dbReference>
<evidence type="ECO:0000256" key="1">
    <source>
        <dbReference type="ARBA" id="ARBA00005850"/>
    </source>
</evidence>
<organism evidence="6 7">
    <name type="scientific">Actinospica acidithermotolerans</name>
    <dbReference type="NCBI Taxonomy" id="2828514"/>
    <lineage>
        <taxon>Bacteria</taxon>
        <taxon>Bacillati</taxon>
        <taxon>Actinomycetota</taxon>
        <taxon>Actinomycetes</taxon>
        <taxon>Catenulisporales</taxon>
        <taxon>Actinospicaceae</taxon>
        <taxon>Actinospica</taxon>
    </lineage>
</organism>
<name>A0A941IJD0_9ACTN</name>
<evidence type="ECO:0000313" key="7">
    <source>
        <dbReference type="Proteomes" id="UP000676325"/>
    </source>
</evidence>
<keyword evidence="7" id="KW-1185">Reference proteome</keyword>
<feature type="compositionally biased region" description="Basic and acidic residues" evidence="5">
    <location>
        <begin position="203"/>
        <end position="217"/>
    </location>
</feature>
<accession>A0A941IJD0</accession>
<evidence type="ECO:0000256" key="4">
    <source>
        <dbReference type="SAM" id="Coils"/>
    </source>
</evidence>
<dbReference type="RefSeq" id="WP_212516765.1">
    <property type="nucleotide sequence ID" value="NZ_JAGSOH010000007.1"/>
</dbReference>
<dbReference type="GO" id="GO:0046961">
    <property type="term" value="F:proton-transporting ATPase activity, rotational mechanism"/>
    <property type="evidence" value="ECO:0007669"/>
    <property type="project" value="InterPro"/>
</dbReference>
<dbReference type="Gene3D" id="1.10.287.3240">
    <property type="match status" value="1"/>
</dbReference>
<protein>
    <recommendedName>
        <fullName evidence="8">V-type ATPase, D subunit</fullName>
    </recommendedName>
</protein>
<evidence type="ECO:0000256" key="5">
    <source>
        <dbReference type="SAM" id="MobiDB-lite"/>
    </source>
</evidence>
<gene>
    <name evidence="6" type="ORF">KDK95_04780</name>
</gene>
<dbReference type="AlphaFoldDB" id="A0A941IJD0"/>
<comment type="caution">
    <text evidence="6">The sequence shown here is derived from an EMBL/GenBank/DDBJ whole genome shotgun (WGS) entry which is preliminary data.</text>
</comment>
<proteinExistence type="inferred from homology"/>
<keyword evidence="2" id="KW-0813">Transport</keyword>